<dbReference type="InterPro" id="IPR040387">
    <property type="entry name" value="RIN4/NOI4"/>
</dbReference>
<evidence type="ECO:0000313" key="4">
    <source>
        <dbReference type="Proteomes" id="UP001152484"/>
    </source>
</evidence>
<dbReference type="AlphaFoldDB" id="A0A9P1E2G7"/>
<dbReference type="GO" id="GO:0005886">
    <property type="term" value="C:plasma membrane"/>
    <property type="evidence" value="ECO:0007669"/>
    <property type="project" value="TreeGrafter"/>
</dbReference>
<sequence length="170" mass="19577">MARPNVPRFGDWEKKNEPYTVYFEQARKYKDGKAINPNDPQQFRDMFQNMFPSAVEDPATTPSKREEPLTRGAATRLMAKADASPRKSHNRSHGSTGRSKLKPSQSPEAAEVPRFGEWDDINPQNYTEIFNKVRKAKQQDSTNGPHRPTQPSYNAKKQEHPSQKCCFPWR</sequence>
<accession>A0A9P1E2G7</accession>
<feature type="domain" description="RIN4 pathogenic type III effector avirulence factor Avr cleavage site" evidence="2">
    <location>
        <begin position="3"/>
        <end position="30"/>
    </location>
</feature>
<gene>
    <name evidence="3" type="ORF">CEURO_LOCUS4864</name>
</gene>
<dbReference type="InterPro" id="IPR008700">
    <property type="entry name" value="TypeIII_avirulence_cleave"/>
</dbReference>
<feature type="compositionally biased region" description="Polar residues" evidence="1">
    <location>
        <begin position="93"/>
        <end position="107"/>
    </location>
</feature>
<dbReference type="OrthoDB" id="1109067at2759"/>
<proteinExistence type="predicted"/>
<evidence type="ECO:0000259" key="2">
    <source>
        <dbReference type="Pfam" id="PF05627"/>
    </source>
</evidence>
<dbReference type="PANTHER" id="PTHR33159:SF6">
    <property type="entry name" value="RPM1-INTERACTING PROTEIN 4"/>
    <property type="match status" value="1"/>
</dbReference>
<evidence type="ECO:0000313" key="3">
    <source>
        <dbReference type="EMBL" id="CAH9073580.1"/>
    </source>
</evidence>
<name>A0A9P1E2G7_CUSEU</name>
<feature type="region of interest" description="Disordered" evidence="1">
    <location>
        <begin position="32"/>
        <end position="170"/>
    </location>
</feature>
<dbReference type="PANTHER" id="PTHR33159">
    <property type="entry name" value="RPM1-INTERACTING PROTEIN 4 (RIN4) FAMILY PROTEIN"/>
    <property type="match status" value="1"/>
</dbReference>
<feature type="domain" description="RIN4 pathogenic type III effector avirulence factor Avr cleavage site" evidence="2">
    <location>
        <begin position="109"/>
        <end position="138"/>
    </location>
</feature>
<comment type="caution">
    <text evidence="3">The sequence shown here is derived from an EMBL/GenBank/DDBJ whole genome shotgun (WGS) entry which is preliminary data.</text>
</comment>
<dbReference type="EMBL" id="CAMAPE010000008">
    <property type="protein sequence ID" value="CAH9073580.1"/>
    <property type="molecule type" value="Genomic_DNA"/>
</dbReference>
<evidence type="ECO:0000256" key="1">
    <source>
        <dbReference type="SAM" id="MobiDB-lite"/>
    </source>
</evidence>
<dbReference type="Pfam" id="PF05627">
    <property type="entry name" value="AvrRpt-cleavage"/>
    <property type="match status" value="2"/>
</dbReference>
<feature type="compositionally biased region" description="Polar residues" evidence="1">
    <location>
        <begin position="139"/>
        <end position="155"/>
    </location>
</feature>
<protein>
    <recommendedName>
        <fullName evidence="2">RIN4 pathogenic type III effector avirulence factor Avr cleavage site domain-containing protein</fullName>
    </recommendedName>
</protein>
<dbReference type="Proteomes" id="UP001152484">
    <property type="component" value="Unassembled WGS sequence"/>
</dbReference>
<reference evidence="3" key="1">
    <citation type="submission" date="2022-07" db="EMBL/GenBank/DDBJ databases">
        <authorList>
            <person name="Macas J."/>
            <person name="Novak P."/>
            <person name="Neumann P."/>
        </authorList>
    </citation>
    <scope>NUCLEOTIDE SEQUENCE</scope>
</reference>
<organism evidence="3 4">
    <name type="scientific">Cuscuta europaea</name>
    <name type="common">European dodder</name>
    <dbReference type="NCBI Taxonomy" id="41803"/>
    <lineage>
        <taxon>Eukaryota</taxon>
        <taxon>Viridiplantae</taxon>
        <taxon>Streptophyta</taxon>
        <taxon>Embryophyta</taxon>
        <taxon>Tracheophyta</taxon>
        <taxon>Spermatophyta</taxon>
        <taxon>Magnoliopsida</taxon>
        <taxon>eudicotyledons</taxon>
        <taxon>Gunneridae</taxon>
        <taxon>Pentapetalae</taxon>
        <taxon>asterids</taxon>
        <taxon>lamiids</taxon>
        <taxon>Solanales</taxon>
        <taxon>Convolvulaceae</taxon>
        <taxon>Cuscuteae</taxon>
        <taxon>Cuscuta</taxon>
        <taxon>Cuscuta subgen. Cuscuta</taxon>
    </lineage>
</organism>
<keyword evidence="4" id="KW-1185">Reference proteome</keyword>